<comment type="caution">
    <text evidence="1">The sequence shown here is derived from an EMBL/GenBank/DDBJ whole genome shotgun (WGS) entry which is preliminary data.</text>
</comment>
<proteinExistence type="predicted"/>
<dbReference type="AlphaFoldDB" id="A0A4C1Z135"/>
<dbReference type="Proteomes" id="UP000299102">
    <property type="component" value="Unassembled WGS sequence"/>
</dbReference>
<dbReference type="EMBL" id="BGZK01001468">
    <property type="protein sequence ID" value="GBP80559.1"/>
    <property type="molecule type" value="Genomic_DNA"/>
</dbReference>
<reference evidence="1 2" key="1">
    <citation type="journal article" date="2019" name="Commun. Biol.">
        <title>The bagworm genome reveals a unique fibroin gene that provides high tensile strength.</title>
        <authorList>
            <person name="Kono N."/>
            <person name="Nakamura H."/>
            <person name="Ohtoshi R."/>
            <person name="Tomita M."/>
            <person name="Numata K."/>
            <person name="Arakawa K."/>
        </authorList>
    </citation>
    <scope>NUCLEOTIDE SEQUENCE [LARGE SCALE GENOMIC DNA]</scope>
</reference>
<name>A0A4C1Z135_EUMVA</name>
<sequence>MTKRRSFESSYKLKLSSQYFHIKKFNRSKGAGHSECTKRVPRRSSLKNDISAGWFALKIGLQTRSAPPVTAACRARTHCRSCDEIASKYTPAEEQLTLKH</sequence>
<organism evidence="1 2">
    <name type="scientific">Eumeta variegata</name>
    <name type="common">Bagworm moth</name>
    <name type="synonym">Eumeta japonica</name>
    <dbReference type="NCBI Taxonomy" id="151549"/>
    <lineage>
        <taxon>Eukaryota</taxon>
        <taxon>Metazoa</taxon>
        <taxon>Ecdysozoa</taxon>
        <taxon>Arthropoda</taxon>
        <taxon>Hexapoda</taxon>
        <taxon>Insecta</taxon>
        <taxon>Pterygota</taxon>
        <taxon>Neoptera</taxon>
        <taxon>Endopterygota</taxon>
        <taxon>Lepidoptera</taxon>
        <taxon>Glossata</taxon>
        <taxon>Ditrysia</taxon>
        <taxon>Tineoidea</taxon>
        <taxon>Psychidae</taxon>
        <taxon>Oiketicinae</taxon>
        <taxon>Eumeta</taxon>
    </lineage>
</organism>
<evidence type="ECO:0000313" key="1">
    <source>
        <dbReference type="EMBL" id="GBP80559.1"/>
    </source>
</evidence>
<gene>
    <name evidence="1" type="ORF">EVAR_37663_1</name>
</gene>
<protein>
    <submittedName>
        <fullName evidence="1">Uncharacterized protein</fullName>
    </submittedName>
</protein>
<accession>A0A4C1Z135</accession>
<keyword evidence="2" id="KW-1185">Reference proteome</keyword>
<evidence type="ECO:0000313" key="2">
    <source>
        <dbReference type="Proteomes" id="UP000299102"/>
    </source>
</evidence>